<proteinExistence type="predicted"/>
<keyword evidence="3" id="KW-1185">Reference proteome</keyword>
<dbReference type="Proteomes" id="UP000193642">
    <property type="component" value="Unassembled WGS sequence"/>
</dbReference>
<dbReference type="Pfam" id="PF09994">
    <property type="entry name" value="T6SS_Tle1-like_cat"/>
    <property type="match status" value="1"/>
</dbReference>
<reference evidence="2 3" key="1">
    <citation type="submission" date="2016-07" db="EMBL/GenBank/DDBJ databases">
        <title>Pervasive Adenine N6-methylation of Active Genes in Fungi.</title>
        <authorList>
            <consortium name="DOE Joint Genome Institute"/>
            <person name="Mondo S.J."/>
            <person name="Dannebaum R.O."/>
            <person name="Kuo R.C."/>
            <person name="Labutti K."/>
            <person name="Haridas S."/>
            <person name="Kuo A."/>
            <person name="Salamov A."/>
            <person name="Ahrendt S.R."/>
            <person name="Lipzen A."/>
            <person name="Sullivan W."/>
            <person name="Andreopoulos W.B."/>
            <person name="Clum A."/>
            <person name="Lindquist E."/>
            <person name="Daum C."/>
            <person name="Ramamoorthy G.K."/>
            <person name="Gryganskyi A."/>
            <person name="Culley D."/>
            <person name="Magnuson J.K."/>
            <person name="James T.Y."/>
            <person name="O'Malley M.A."/>
            <person name="Stajich J.E."/>
            <person name="Spatafora J.W."/>
            <person name="Visel A."/>
            <person name="Grigoriev I.V."/>
        </authorList>
    </citation>
    <scope>NUCLEOTIDE SEQUENCE [LARGE SCALE GENOMIC DNA]</scope>
    <source>
        <strain evidence="2 3">JEL800</strain>
    </source>
</reference>
<sequence length="404" mass="45347">MNGNSTAEPRSSRKLIICIDGTSQSPGTASDVQSLGPFKATAAMTPSNITKLAFLANNPSAPDQRVYYHSGPGTQSSDPIKAVLDSMFGNIKFNVYDAYAWLVREYQLGDEIYGFGFSRGAAIVRALFSIIGKQGLLDVRDFTNDDLTDDLLIRYITELLEEKETRLLVHRDVSVKFIGLFDTVIALGVPASLDNVILPEVLKAFDVLESSEYDFNIGTKVQFAYHALSIDEKREFFAPTLFESSWLPQDHTREQVWFQGDHGDIGGGWWQLGLSMITLKWMIEKAESAGLQFRDFKYFESTLQPFLLGVHPNQLQQREKCLIHDYFHRVKPEDSFFGKEIPRQAKDYVAGKHATVFPSTFHTSIELKMELENSDDIPIDVGSETDTEGDLEDKCVASASLRNI</sequence>
<protein>
    <recommendedName>
        <fullName evidence="1">T6SS Phospholipase effector Tle1-like catalytic domain-containing protein</fullName>
    </recommendedName>
</protein>
<dbReference type="PANTHER" id="PTHR33840:SF1">
    <property type="entry name" value="TLE1 PHOSPHOLIPASE DOMAIN-CONTAINING PROTEIN"/>
    <property type="match status" value="1"/>
</dbReference>
<evidence type="ECO:0000313" key="2">
    <source>
        <dbReference type="EMBL" id="ORY31558.1"/>
    </source>
</evidence>
<dbReference type="EMBL" id="MCGO01000076">
    <property type="protein sequence ID" value="ORY31558.1"/>
    <property type="molecule type" value="Genomic_DNA"/>
</dbReference>
<dbReference type="AlphaFoldDB" id="A0A1Y2B9N6"/>
<gene>
    <name evidence="2" type="ORF">BCR33DRAFT_723911</name>
</gene>
<dbReference type="PANTHER" id="PTHR33840">
    <property type="match status" value="1"/>
</dbReference>
<evidence type="ECO:0000259" key="1">
    <source>
        <dbReference type="Pfam" id="PF09994"/>
    </source>
</evidence>
<evidence type="ECO:0000313" key="3">
    <source>
        <dbReference type="Proteomes" id="UP000193642"/>
    </source>
</evidence>
<feature type="domain" description="T6SS Phospholipase effector Tle1-like catalytic" evidence="1">
    <location>
        <begin position="13"/>
        <end position="284"/>
    </location>
</feature>
<comment type="caution">
    <text evidence="2">The sequence shown here is derived from an EMBL/GenBank/DDBJ whole genome shotgun (WGS) entry which is preliminary data.</text>
</comment>
<dbReference type="STRING" id="329046.A0A1Y2B9N6"/>
<organism evidence="2 3">
    <name type="scientific">Rhizoclosmatium globosum</name>
    <dbReference type="NCBI Taxonomy" id="329046"/>
    <lineage>
        <taxon>Eukaryota</taxon>
        <taxon>Fungi</taxon>
        <taxon>Fungi incertae sedis</taxon>
        <taxon>Chytridiomycota</taxon>
        <taxon>Chytridiomycota incertae sedis</taxon>
        <taxon>Chytridiomycetes</taxon>
        <taxon>Chytridiales</taxon>
        <taxon>Chytriomycetaceae</taxon>
        <taxon>Rhizoclosmatium</taxon>
    </lineage>
</organism>
<name>A0A1Y2B9N6_9FUNG</name>
<dbReference type="InterPro" id="IPR018712">
    <property type="entry name" value="Tle1-like_cat"/>
</dbReference>
<dbReference type="OrthoDB" id="2096145at2759"/>
<accession>A0A1Y2B9N6</accession>